<comment type="caution">
    <text evidence="1">The sequence shown here is derived from an EMBL/GenBank/DDBJ whole genome shotgun (WGS) entry which is preliminary data.</text>
</comment>
<proteinExistence type="predicted"/>
<protein>
    <submittedName>
        <fullName evidence="1">Uncharacterized protein</fullName>
    </submittedName>
</protein>
<gene>
    <name evidence="1" type="ORF">S01H1_38111</name>
</gene>
<evidence type="ECO:0000313" key="1">
    <source>
        <dbReference type="EMBL" id="GAG02455.1"/>
    </source>
</evidence>
<dbReference type="AlphaFoldDB" id="X0UAB4"/>
<accession>X0UAB4</accession>
<feature type="non-terminal residue" evidence="1">
    <location>
        <position position="1"/>
    </location>
</feature>
<organism evidence="1">
    <name type="scientific">marine sediment metagenome</name>
    <dbReference type="NCBI Taxonomy" id="412755"/>
    <lineage>
        <taxon>unclassified sequences</taxon>
        <taxon>metagenomes</taxon>
        <taxon>ecological metagenomes</taxon>
    </lineage>
</organism>
<reference evidence="1" key="1">
    <citation type="journal article" date="2014" name="Front. Microbiol.">
        <title>High frequency of phylogenetically diverse reductive dehalogenase-homologous genes in deep subseafloor sedimentary metagenomes.</title>
        <authorList>
            <person name="Kawai M."/>
            <person name="Futagami T."/>
            <person name="Toyoda A."/>
            <person name="Takaki Y."/>
            <person name="Nishi S."/>
            <person name="Hori S."/>
            <person name="Arai W."/>
            <person name="Tsubouchi T."/>
            <person name="Morono Y."/>
            <person name="Uchiyama I."/>
            <person name="Ito T."/>
            <person name="Fujiyama A."/>
            <person name="Inagaki F."/>
            <person name="Takami H."/>
        </authorList>
    </citation>
    <scope>NUCLEOTIDE SEQUENCE</scope>
    <source>
        <strain evidence="1">Expedition CK06-06</strain>
    </source>
</reference>
<sequence>QNSPFETDFLLERVEELLRIMKALKLVNSTQILDFKFS</sequence>
<name>X0UAB4_9ZZZZ</name>
<dbReference type="EMBL" id="BARS01023969">
    <property type="protein sequence ID" value="GAG02455.1"/>
    <property type="molecule type" value="Genomic_DNA"/>
</dbReference>